<keyword evidence="1" id="KW-0694">RNA-binding</keyword>
<dbReference type="SUPFAM" id="SSF54768">
    <property type="entry name" value="dsRNA-binding domain-like"/>
    <property type="match status" value="1"/>
</dbReference>
<gene>
    <name evidence="3" type="ORF">PILCRDRAFT_810336</name>
</gene>
<accession>A0A0C3GL32</accession>
<evidence type="ECO:0000256" key="1">
    <source>
        <dbReference type="PROSITE-ProRule" id="PRU00266"/>
    </source>
</evidence>
<dbReference type="AlphaFoldDB" id="A0A0C3GL32"/>
<evidence type="ECO:0000313" key="4">
    <source>
        <dbReference type="Proteomes" id="UP000054166"/>
    </source>
</evidence>
<sequence>MSASNYRMQLNNFLQARYQNQSSLVWETHHHGSEHEGVWEAIAYINDVALGRSTAITLQAAKQEAARQVLAALLSS</sequence>
<organism evidence="3 4">
    <name type="scientific">Piloderma croceum (strain F 1598)</name>
    <dbReference type="NCBI Taxonomy" id="765440"/>
    <lineage>
        <taxon>Eukaryota</taxon>
        <taxon>Fungi</taxon>
        <taxon>Dikarya</taxon>
        <taxon>Basidiomycota</taxon>
        <taxon>Agaricomycotina</taxon>
        <taxon>Agaricomycetes</taxon>
        <taxon>Agaricomycetidae</taxon>
        <taxon>Atheliales</taxon>
        <taxon>Atheliaceae</taxon>
        <taxon>Piloderma</taxon>
    </lineage>
</organism>
<dbReference type="InParanoid" id="A0A0C3GL32"/>
<proteinExistence type="predicted"/>
<dbReference type="PROSITE" id="PS50137">
    <property type="entry name" value="DS_RBD"/>
    <property type="match status" value="1"/>
</dbReference>
<dbReference type="Gene3D" id="3.30.160.20">
    <property type="match status" value="1"/>
</dbReference>
<dbReference type="Proteomes" id="UP000054166">
    <property type="component" value="Unassembled WGS sequence"/>
</dbReference>
<dbReference type="InterPro" id="IPR014720">
    <property type="entry name" value="dsRBD_dom"/>
</dbReference>
<reference evidence="3 4" key="1">
    <citation type="submission" date="2014-04" db="EMBL/GenBank/DDBJ databases">
        <authorList>
            <consortium name="DOE Joint Genome Institute"/>
            <person name="Kuo A."/>
            <person name="Tarkka M."/>
            <person name="Buscot F."/>
            <person name="Kohler A."/>
            <person name="Nagy L.G."/>
            <person name="Floudas D."/>
            <person name="Copeland A."/>
            <person name="Barry K.W."/>
            <person name="Cichocki N."/>
            <person name="Veneault-Fourrey C."/>
            <person name="LaButti K."/>
            <person name="Lindquist E.A."/>
            <person name="Lipzen A."/>
            <person name="Lundell T."/>
            <person name="Morin E."/>
            <person name="Murat C."/>
            <person name="Sun H."/>
            <person name="Tunlid A."/>
            <person name="Henrissat B."/>
            <person name="Grigoriev I.V."/>
            <person name="Hibbett D.S."/>
            <person name="Martin F."/>
            <person name="Nordberg H.P."/>
            <person name="Cantor M.N."/>
            <person name="Hua S.X."/>
        </authorList>
    </citation>
    <scope>NUCLEOTIDE SEQUENCE [LARGE SCALE GENOMIC DNA]</scope>
    <source>
        <strain evidence="3 4">F 1598</strain>
    </source>
</reference>
<dbReference type="OrthoDB" id="112668at2759"/>
<dbReference type="EMBL" id="KN832970">
    <property type="protein sequence ID" value="KIM92289.1"/>
    <property type="molecule type" value="Genomic_DNA"/>
</dbReference>
<dbReference type="HOGENOM" id="CLU_172700_2_0_1"/>
<protein>
    <recommendedName>
        <fullName evidence="2">DRBM domain-containing protein</fullName>
    </recommendedName>
</protein>
<reference evidence="4" key="2">
    <citation type="submission" date="2015-01" db="EMBL/GenBank/DDBJ databases">
        <title>Evolutionary Origins and Diversification of the Mycorrhizal Mutualists.</title>
        <authorList>
            <consortium name="DOE Joint Genome Institute"/>
            <consortium name="Mycorrhizal Genomics Consortium"/>
            <person name="Kohler A."/>
            <person name="Kuo A."/>
            <person name="Nagy L.G."/>
            <person name="Floudas D."/>
            <person name="Copeland A."/>
            <person name="Barry K.W."/>
            <person name="Cichocki N."/>
            <person name="Veneault-Fourrey C."/>
            <person name="LaButti K."/>
            <person name="Lindquist E.A."/>
            <person name="Lipzen A."/>
            <person name="Lundell T."/>
            <person name="Morin E."/>
            <person name="Murat C."/>
            <person name="Riley R."/>
            <person name="Ohm R."/>
            <person name="Sun H."/>
            <person name="Tunlid A."/>
            <person name="Henrissat B."/>
            <person name="Grigoriev I.V."/>
            <person name="Hibbett D.S."/>
            <person name="Martin F."/>
        </authorList>
    </citation>
    <scope>NUCLEOTIDE SEQUENCE [LARGE SCALE GENOMIC DNA]</scope>
    <source>
        <strain evidence="4">F 1598</strain>
    </source>
</reference>
<evidence type="ECO:0000259" key="2">
    <source>
        <dbReference type="PROSITE" id="PS50137"/>
    </source>
</evidence>
<feature type="domain" description="DRBM" evidence="2">
    <location>
        <begin position="5"/>
        <end position="75"/>
    </location>
</feature>
<keyword evidence="4" id="KW-1185">Reference proteome</keyword>
<dbReference type="GO" id="GO:0003723">
    <property type="term" value="F:RNA binding"/>
    <property type="evidence" value="ECO:0007669"/>
    <property type="project" value="UniProtKB-UniRule"/>
</dbReference>
<name>A0A0C3GL32_PILCF</name>
<evidence type="ECO:0000313" key="3">
    <source>
        <dbReference type="EMBL" id="KIM92289.1"/>
    </source>
</evidence>